<proteinExistence type="predicted"/>
<sequence length="323" mass="34769">MDQVTQPPAAAGPNRDHRDGSEYNATKAYFTYRPLSNLPTPPPSYKEDPRPSAAAAGDPEHGEPLMAKFRGPAIHLVNLVPSSASLTAASVPVVQGMLSRADLPIETVALAVCILDSLDKKFARVWRVSCPLLPGSPVAAAAASSSPALSSSKRHSLPLTPQLYQQRQHQMLHIDSVPPEIIILAALVIAVKFVEDPQQVTEYYCSVWGRGTWSHEQLNVTERCIMNSLDYRIMPLCDEDCLADAMVDMQLAGRQASYESRELSPPDSLGSSDSLEESEGNFVLGHGRSRTMTTSGRAVGLGLLLTPMDSPCLAAPRGDEPTG</sequence>
<reference evidence="2 3" key="1">
    <citation type="journal article" date="2016" name="Genome Biol. Evol.">
        <title>Divergent and convergent evolution of fungal pathogenicity.</title>
        <authorList>
            <person name="Shang Y."/>
            <person name="Xiao G."/>
            <person name="Zheng P."/>
            <person name="Cen K."/>
            <person name="Zhan S."/>
            <person name="Wang C."/>
        </authorList>
    </citation>
    <scope>NUCLEOTIDE SEQUENCE [LARGE SCALE GENOMIC DNA]</scope>
    <source>
        <strain evidence="2 3">RCEF 2490</strain>
    </source>
</reference>
<protein>
    <recommendedName>
        <fullName evidence="4">Cyclin-like protein</fullName>
    </recommendedName>
</protein>
<dbReference type="EMBL" id="AZGY01000002">
    <property type="protein sequence ID" value="OAA32357.1"/>
    <property type="molecule type" value="Genomic_DNA"/>
</dbReference>
<name>A0A166UCY9_9HYPO</name>
<dbReference type="AlphaFoldDB" id="A0A166UCY9"/>
<dbReference type="OrthoDB" id="3877279at2759"/>
<evidence type="ECO:0000313" key="2">
    <source>
        <dbReference type="EMBL" id="OAA32357.1"/>
    </source>
</evidence>
<dbReference type="InterPro" id="IPR036915">
    <property type="entry name" value="Cyclin-like_sf"/>
</dbReference>
<dbReference type="SUPFAM" id="SSF47954">
    <property type="entry name" value="Cyclin-like"/>
    <property type="match status" value="1"/>
</dbReference>
<keyword evidence="3" id="KW-1185">Reference proteome</keyword>
<gene>
    <name evidence="2" type="ORF">AAL_01689</name>
</gene>
<evidence type="ECO:0000256" key="1">
    <source>
        <dbReference type="SAM" id="MobiDB-lite"/>
    </source>
</evidence>
<accession>A0A166UCY9</accession>
<feature type="region of interest" description="Disordered" evidence="1">
    <location>
        <begin position="257"/>
        <end position="289"/>
    </location>
</feature>
<comment type="caution">
    <text evidence="2">The sequence shown here is derived from an EMBL/GenBank/DDBJ whole genome shotgun (WGS) entry which is preliminary data.</text>
</comment>
<dbReference type="Proteomes" id="UP000078544">
    <property type="component" value="Unassembled WGS sequence"/>
</dbReference>
<evidence type="ECO:0008006" key="4">
    <source>
        <dbReference type="Google" id="ProtNLM"/>
    </source>
</evidence>
<feature type="region of interest" description="Disordered" evidence="1">
    <location>
        <begin position="1"/>
        <end position="64"/>
    </location>
</feature>
<evidence type="ECO:0000313" key="3">
    <source>
        <dbReference type="Proteomes" id="UP000078544"/>
    </source>
</evidence>
<organism evidence="2 3">
    <name type="scientific">Moelleriella libera RCEF 2490</name>
    <dbReference type="NCBI Taxonomy" id="1081109"/>
    <lineage>
        <taxon>Eukaryota</taxon>
        <taxon>Fungi</taxon>
        <taxon>Dikarya</taxon>
        <taxon>Ascomycota</taxon>
        <taxon>Pezizomycotina</taxon>
        <taxon>Sordariomycetes</taxon>
        <taxon>Hypocreomycetidae</taxon>
        <taxon>Hypocreales</taxon>
        <taxon>Clavicipitaceae</taxon>
        <taxon>Moelleriella</taxon>
    </lineage>
</organism>
<dbReference type="Gene3D" id="1.10.472.10">
    <property type="entry name" value="Cyclin-like"/>
    <property type="match status" value="1"/>
</dbReference>